<sequence length="105" mass="11647">MKIAFCVGGSAPASQPKRPTIKRPKSSPKAHTISAQKPIRNQRRSPHTGDPKSASTDGKKPSNLPGFSPQEKGPIQPREAQDSREGAEITWRDIRAWKIKRQRRG</sequence>
<dbReference type="Proteomes" id="UP000030645">
    <property type="component" value="Unassembled WGS sequence"/>
</dbReference>
<evidence type="ECO:0000313" key="2">
    <source>
        <dbReference type="EMBL" id="EXC14796.1"/>
    </source>
</evidence>
<reference evidence="3" key="1">
    <citation type="submission" date="2013-01" db="EMBL/GenBank/DDBJ databases">
        <title>Draft Genome Sequence of a Mulberry Tree, Morus notabilis C.K. Schneid.</title>
        <authorList>
            <person name="He N."/>
            <person name="Zhao S."/>
        </authorList>
    </citation>
    <scope>NUCLEOTIDE SEQUENCE</scope>
</reference>
<keyword evidence="3" id="KW-1185">Reference proteome</keyword>
<accession>W9S4L8</accession>
<protein>
    <submittedName>
        <fullName evidence="2">Uncharacterized protein</fullName>
    </submittedName>
</protein>
<feature type="compositionally biased region" description="Basic residues" evidence="1">
    <location>
        <begin position="19"/>
        <end position="28"/>
    </location>
</feature>
<evidence type="ECO:0000256" key="1">
    <source>
        <dbReference type="SAM" id="MobiDB-lite"/>
    </source>
</evidence>
<feature type="compositionally biased region" description="Basic and acidic residues" evidence="1">
    <location>
        <begin position="79"/>
        <end position="96"/>
    </location>
</feature>
<proteinExistence type="predicted"/>
<feature type="region of interest" description="Disordered" evidence="1">
    <location>
        <begin position="1"/>
        <end position="105"/>
    </location>
</feature>
<dbReference type="AlphaFoldDB" id="W9S4L8"/>
<organism evidence="2 3">
    <name type="scientific">Morus notabilis</name>
    <dbReference type="NCBI Taxonomy" id="981085"/>
    <lineage>
        <taxon>Eukaryota</taxon>
        <taxon>Viridiplantae</taxon>
        <taxon>Streptophyta</taxon>
        <taxon>Embryophyta</taxon>
        <taxon>Tracheophyta</taxon>
        <taxon>Spermatophyta</taxon>
        <taxon>Magnoliopsida</taxon>
        <taxon>eudicotyledons</taxon>
        <taxon>Gunneridae</taxon>
        <taxon>Pentapetalae</taxon>
        <taxon>rosids</taxon>
        <taxon>fabids</taxon>
        <taxon>Rosales</taxon>
        <taxon>Moraceae</taxon>
        <taxon>Moreae</taxon>
        <taxon>Morus</taxon>
    </lineage>
</organism>
<gene>
    <name evidence="2" type="ORF">L484_009450</name>
</gene>
<dbReference type="EMBL" id="KE345769">
    <property type="protein sequence ID" value="EXC14796.1"/>
    <property type="molecule type" value="Genomic_DNA"/>
</dbReference>
<name>W9S4L8_9ROSA</name>
<evidence type="ECO:0000313" key="3">
    <source>
        <dbReference type="Proteomes" id="UP000030645"/>
    </source>
</evidence>